<organism evidence="3 4">
    <name type="scientific">Novosphingobium fluoreni</name>
    <dbReference type="NCBI Taxonomy" id="1391222"/>
    <lineage>
        <taxon>Bacteria</taxon>
        <taxon>Pseudomonadati</taxon>
        <taxon>Pseudomonadota</taxon>
        <taxon>Alphaproteobacteria</taxon>
        <taxon>Sphingomonadales</taxon>
        <taxon>Sphingomonadaceae</taxon>
        <taxon>Novosphingobium</taxon>
    </lineage>
</organism>
<keyword evidence="1" id="KW-0472">Membrane</keyword>
<proteinExistence type="predicted"/>
<sequence length="197" mass="21596">MSTLFSRLARWFHAQMPTHEQLAGNRFTAPLARRQELFRFTRRSVPRGVAVGLLVGIFALIPGIQIVGAALLCVPVRGNIPLAAAMTFLSNPATTPFILAASIWVGNHLGFHADLSTFYALYESGAGARRWLYWLLSDAAPSLVLGLFVISVVTAAIGYLLSVWFWRGWIGHKHKARQLRPRRPAPPLEKPCAGAGA</sequence>
<keyword evidence="1" id="KW-1133">Transmembrane helix</keyword>
<gene>
    <name evidence="3" type="ORF">GGR39_002605</name>
</gene>
<evidence type="ECO:0000259" key="2">
    <source>
        <dbReference type="Pfam" id="PF09835"/>
    </source>
</evidence>
<feature type="domain" description="DUF2062" evidence="2">
    <location>
        <begin position="26"/>
        <end position="174"/>
    </location>
</feature>
<evidence type="ECO:0000313" key="3">
    <source>
        <dbReference type="EMBL" id="MBB3940942.1"/>
    </source>
</evidence>
<dbReference type="Pfam" id="PF09835">
    <property type="entry name" value="DUF2062"/>
    <property type="match status" value="1"/>
</dbReference>
<keyword evidence="1" id="KW-0812">Transmembrane</keyword>
<feature type="transmembrane region" description="Helical" evidence="1">
    <location>
        <begin position="49"/>
        <end position="72"/>
    </location>
</feature>
<reference evidence="3 4" key="1">
    <citation type="submission" date="2020-08" db="EMBL/GenBank/DDBJ databases">
        <title>Genomic Encyclopedia of Type Strains, Phase IV (KMG-IV): sequencing the most valuable type-strain genomes for metagenomic binning, comparative biology and taxonomic classification.</title>
        <authorList>
            <person name="Goeker M."/>
        </authorList>
    </citation>
    <scope>NUCLEOTIDE SEQUENCE [LARGE SCALE GENOMIC DNA]</scope>
    <source>
        <strain evidence="3 4">DSM 27568</strain>
    </source>
</reference>
<dbReference type="EMBL" id="JACIDY010000006">
    <property type="protein sequence ID" value="MBB3940942.1"/>
    <property type="molecule type" value="Genomic_DNA"/>
</dbReference>
<evidence type="ECO:0000313" key="4">
    <source>
        <dbReference type="Proteomes" id="UP000561459"/>
    </source>
</evidence>
<dbReference type="RefSeq" id="WP_183617494.1">
    <property type="nucleotide sequence ID" value="NZ_JACIDY010000006.1"/>
</dbReference>
<keyword evidence="4" id="KW-1185">Reference proteome</keyword>
<accession>A0A7W6C1T1</accession>
<protein>
    <recommendedName>
        <fullName evidence="2">DUF2062 domain-containing protein</fullName>
    </recommendedName>
</protein>
<dbReference type="PANTHER" id="PTHR40547:SF1">
    <property type="entry name" value="SLL0298 PROTEIN"/>
    <property type="match status" value="1"/>
</dbReference>
<feature type="transmembrane region" description="Helical" evidence="1">
    <location>
        <begin position="143"/>
        <end position="166"/>
    </location>
</feature>
<dbReference type="AlphaFoldDB" id="A0A7W6C1T1"/>
<dbReference type="PANTHER" id="PTHR40547">
    <property type="entry name" value="SLL0298 PROTEIN"/>
    <property type="match status" value="1"/>
</dbReference>
<evidence type="ECO:0000256" key="1">
    <source>
        <dbReference type="SAM" id="Phobius"/>
    </source>
</evidence>
<comment type="caution">
    <text evidence="3">The sequence shown here is derived from an EMBL/GenBank/DDBJ whole genome shotgun (WGS) entry which is preliminary data.</text>
</comment>
<dbReference type="Proteomes" id="UP000561459">
    <property type="component" value="Unassembled WGS sequence"/>
</dbReference>
<name>A0A7W6C1T1_9SPHN</name>
<dbReference type="InterPro" id="IPR018639">
    <property type="entry name" value="DUF2062"/>
</dbReference>